<evidence type="ECO:0000259" key="7">
    <source>
        <dbReference type="PROSITE" id="PS50809"/>
    </source>
</evidence>
<feature type="compositionally biased region" description="Low complexity" evidence="6">
    <location>
        <begin position="102"/>
        <end position="112"/>
    </location>
</feature>
<dbReference type="GO" id="GO:0046872">
    <property type="term" value="F:metal ion binding"/>
    <property type="evidence" value="ECO:0007669"/>
    <property type="project" value="UniProtKB-KW"/>
</dbReference>
<evidence type="ECO:0000256" key="6">
    <source>
        <dbReference type="SAM" id="MobiDB-lite"/>
    </source>
</evidence>
<feature type="region of interest" description="Disordered" evidence="6">
    <location>
        <begin position="74"/>
        <end position="112"/>
    </location>
</feature>
<sequence>MDRILYRGLAMHHRERPSMDTFGDLAFKNSPFNINQTNFSPYELGIAPSFHFEDQANPLTGNSRMGMKFKSVGKSRNDFEIQKPELRSNSPQLDILEEERGSNSPGNSSGAGSMLVCNQSSNAVKSMPRASYMCRKCKAHGETSIVKQHKKECKYSNCNCTKCQLVDQGRKVGLSFPFVVAQQIALYREQKLGKEPKSGRQGRYGNSRASKRNPDPFNFMRTPNANQLTQPYNNGSSSELVNFVPGSDDRDLLSFLGRSSSTKLVLGPIASDLDDGDGQQGPHCRRCRNHSIKVTWRGHKKNCPYRNCTCDKCSLIRQRKETEKDLRSMINRDEDLGSNESMSTINQSFKSECERRSELFVKTETDCIRNPISPDALRRTDKGAYFSNYGQYLGQGRVADALEPDHYSTRTTLDNYRQGHPSNPAFGSAFEGNESANGGNYYPSFYNPDSPGAMESNYFADPIRVAQLVLASSAAKGIHHHYYYHHHYEPPNYPSPYYGYGFPGSQVESSRNNNSSGGPIIEEIDDEQQLANYSELAALPAPGDNSEGSSSASGATYVSSNCDFNRSTGTNYGLLMEKSHSFSDTSPPVECKLPEENKPSTDGPLWPSGDTNSASILGEQYA</sequence>
<dbReference type="GO" id="GO:0005634">
    <property type="term" value="C:nucleus"/>
    <property type="evidence" value="ECO:0007669"/>
    <property type="project" value="UniProtKB-SubCell"/>
</dbReference>
<keyword evidence="2 5" id="KW-0862">Zinc</keyword>
<comment type="subcellular location">
    <subcellularLocation>
        <location evidence="5">Nucleus</location>
    </subcellularLocation>
</comment>
<dbReference type="InterPro" id="IPR036407">
    <property type="entry name" value="DM_DNA-bd_sf"/>
</dbReference>
<dbReference type="InterPro" id="IPR001275">
    <property type="entry name" value="DM_DNA-bd"/>
</dbReference>
<feature type="region of interest" description="Disordered" evidence="6">
    <location>
        <begin position="192"/>
        <end position="218"/>
    </location>
</feature>
<feature type="region of interest" description="Disordered" evidence="6">
    <location>
        <begin position="579"/>
        <end position="622"/>
    </location>
</feature>
<dbReference type="Gene3D" id="4.10.1040.10">
    <property type="entry name" value="DM DNA-binding domain"/>
    <property type="match status" value="2"/>
</dbReference>
<feature type="domain" description="DM" evidence="7">
    <location>
        <begin position="284"/>
        <end position="332"/>
    </location>
</feature>
<dbReference type="SMART" id="SM00301">
    <property type="entry name" value="DM"/>
    <property type="match status" value="2"/>
</dbReference>
<feature type="compositionally biased region" description="Basic and acidic residues" evidence="6">
    <location>
        <begin position="75"/>
        <end position="86"/>
    </location>
</feature>
<evidence type="ECO:0000313" key="8">
    <source>
        <dbReference type="EMBL" id="KAL3315840.1"/>
    </source>
</evidence>
<evidence type="ECO:0000256" key="3">
    <source>
        <dbReference type="ARBA" id="ARBA00023125"/>
    </source>
</evidence>
<keyword evidence="1 5" id="KW-0479">Metal-binding</keyword>
<accession>A0ABD2Q8F0</accession>
<dbReference type="Proteomes" id="UP001626550">
    <property type="component" value="Unassembled WGS sequence"/>
</dbReference>
<feature type="DNA-binding region" description="DM" evidence="5">
    <location>
        <begin position="134"/>
        <end position="188"/>
    </location>
</feature>
<evidence type="ECO:0000256" key="2">
    <source>
        <dbReference type="ARBA" id="ARBA00022833"/>
    </source>
</evidence>
<evidence type="ECO:0000256" key="1">
    <source>
        <dbReference type="ARBA" id="ARBA00022723"/>
    </source>
</evidence>
<dbReference type="SUPFAM" id="SSF82927">
    <property type="entry name" value="Cysteine-rich DNA binding domain, (DM domain)"/>
    <property type="match status" value="2"/>
</dbReference>
<dbReference type="PANTHER" id="PTHR12322">
    <property type="entry name" value="DOUBLESEX AND MAB-3 RELATED TRANSCRIPTION FACTOR DMRT"/>
    <property type="match status" value="1"/>
</dbReference>
<dbReference type="AlphaFoldDB" id="A0ABD2Q8F0"/>
<dbReference type="PANTHER" id="PTHR12322:SF53">
    <property type="entry name" value="DOUBLESEX-MAB RELATED 11E"/>
    <property type="match status" value="1"/>
</dbReference>
<dbReference type="GO" id="GO:0003677">
    <property type="term" value="F:DNA binding"/>
    <property type="evidence" value="ECO:0007669"/>
    <property type="project" value="UniProtKB-UniRule"/>
</dbReference>
<dbReference type="Pfam" id="PF00751">
    <property type="entry name" value="DM"/>
    <property type="match status" value="2"/>
</dbReference>
<organism evidence="8 9">
    <name type="scientific">Cichlidogyrus casuarinus</name>
    <dbReference type="NCBI Taxonomy" id="1844966"/>
    <lineage>
        <taxon>Eukaryota</taxon>
        <taxon>Metazoa</taxon>
        <taxon>Spiralia</taxon>
        <taxon>Lophotrochozoa</taxon>
        <taxon>Platyhelminthes</taxon>
        <taxon>Monogenea</taxon>
        <taxon>Monopisthocotylea</taxon>
        <taxon>Dactylogyridea</taxon>
        <taxon>Ancyrocephalidae</taxon>
        <taxon>Cichlidogyrus</taxon>
    </lineage>
</organism>
<dbReference type="InterPro" id="IPR026607">
    <property type="entry name" value="DMRT"/>
</dbReference>
<evidence type="ECO:0000256" key="4">
    <source>
        <dbReference type="ARBA" id="ARBA00023242"/>
    </source>
</evidence>
<keyword evidence="3 5" id="KW-0238">DNA-binding</keyword>
<comment type="caution">
    <text evidence="8">The sequence shown here is derived from an EMBL/GenBank/DDBJ whole genome shotgun (WGS) entry which is preliminary data.</text>
</comment>
<keyword evidence="9" id="KW-1185">Reference proteome</keyword>
<reference evidence="8 9" key="1">
    <citation type="submission" date="2024-11" db="EMBL/GenBank/DDBJ databases">
        <title>Adaptive evolution of stress response genes in parasites aligns with host niche diversity.</title>
        <authorList>
            <person name="Hahn C."/>
            <person name="Resl P."/>
        </authorList>
    </citation>
    <scope>NUCLEOTIDE SEQUENCE [LARGE SCALE GENOMIC DNA]</scope>
    <source>
        <strain evidence="8">EGGRZ-B1_66</strain>
        <tissue evidence="8">Body</tissue>
    </source>
</reference>
<evidence type="ECO:0000313" key="9">
    <source>
        <dbReference type="Proteomes" id="UP001626550"/>
    </source>
</evidence>
<name>A0ABD2Q8F0_9PLAT</name>
<feature type="domain" description="DM" evidence="7">
    <location>
        <begin position="134"/>
        <end position="188"/>
    </location>
</feature>
<gene>
    <name evidence="8" type="ORF">Ciccas_005525</name>
</gene>
<proteinExistence type="predicted"/>
<dbReference type="EMBL" id="JBJKFK010000654">
    <property type="protein sequence ID" value="KAL3315840.1"/>
    <property type="molecule type" value="Genomic_DNA"/>
</dbReference>
<dbReference type="PROSITE" id="PS40000">
    <property type="entry name" value="DM_1"/>
    <property type="match status" value="2"/>
</dbReference>
<feature type="DNA-binding region" description="DM" evidence="5">
    <location>
        <begin position="284"/>
        <end position="332"/>
    </location>
</feature>
<dbReference type="PROSITE" id="PS50809">
    <property type="entry name" value="DM_2"/>
    <property type="match status" value="2"/>
</dbReference>
<evidence type="ECO:0000256" key="5">
    <source>
        <dbReference type="PROSITE-ProRule" id="PRU00070"/>
    </source>
</evidence>
<protein>
    <recommendedName>
        <fullName evidence="7">DM domain-containing protein</fullName>
    </recommendedName>
</protein>
<keyword evidence="4 5" id="KW-0539">Nucleus</keyword>